<sequence length="292" mass="33093">MLRKFSLNRRNGEKEEERPVSFAGSTKDGTETLSDSGRLRPPSTVVDSRLNSSATLIQDTLSEPDTGEMHQSSPQTAVLAKKSRDLRKLFNIVEDTEPIFVEDFVCALQKDALLVQGKLYISDSWICFHSNILGYTTTIKIPSSTITTVEKKATALVIPNSLQVNTADQKYVFTSFLRRDEAFAFIELSRVHSRSLPSEEEEFREADVEEEAKRTRARTGVTPPVLNPPYPPLAVLHLRFQIPIPLLQLEWARQIVWEHHLIPPTPDSVMLVSMGIRIPERTVYVDQMDVKF</sequence>
<dbReference type="OrthoDB" id="2162691at2759"/>
<dbReference type="STRING" id="1344416.A0A139AD28"/>
<accession>A0A139AD28</accession>
<feature type="compositionally biased region" description="Basic and acidic residues" evidence="1">
    <location>
        <begin position="10"/>
        <end position="19"/>
    </location>
</feature>
<reference evidence="3 4" key="1">
    <citation type="journal article" date="2015" name="Genome Biol. Evol.">
        <title>Phylogenomic analyses indicate that early fungi evolved digesting cell walls of algal ancestors of land plants.</title>
        <authorList>
            <person name="Chang Y."/>
            <person name="Wang S."/>
            <person name="Sekimoto S."/>
            <person name="Aerts A.L."/>
            <person name="Choi C."/>
            <person name="Clum A."/>
            <person name="LaButti K.M."/>
            <person name="Lindquist E.A."/>
            <person name="Yee Ngan C."/>
            <person name="Ohm R.A."/>
            <person name="Salamov A.A."/>
            <person name="Grigoriev I.V."/>
            <person name="Spatafora J.W."/>
            <person name="Berbee M.L."/>
        </authorList>
    </citation>
    <scope>NUCLEOTIDE SEQUENCE [LARGE SCALE GENOMIC DNA]</scope>
    <source>
        <strain evidence="3 4">JEL478</strain>
    </source>
</reference>
<feature type="region of interest" description="Disordered" evidence="1">
    <location>
        <begin position="1"/>
        <end position="46"/>
    </location>
</feature>
<organism evidence="3 4">
    <name type="scientific">Gonapodya prolifera (strain JEL478)</name>
    <name type="common">Monoblepharis prolifera</name>
    <dbReference type="NCBI Taxonomy" id="1344416"/>
    <lineage>
        <taxon>Eukaryota</taxon>
        <taxon>Fungi</taxon>
        <taxon>Fungi incertae sedis</taxon>
        <taxon>Chytridiomycota</taxon>
        <taxon>Chytridiomycota incertae sedis</taxon>
        <taxon>Monoblepharidomycetes</taxon>
        <taxon>Monoblepharidales</taxon>
        <taxon>Gonapodyaceae</taxon>
        <taxon>Gonapodya</taxon>
    </lineage>
</organism>
<dbReference type="GO" id="GO:0032366">
    <property type="term" value="P:intracellular sterol transport"/>
    <property type="evidence" value="ECO:0007669"/>
    <property type="project" value="TreeGrafter"/>
</dbReference>
<evidence type="ECO:0000256" key="1">
    <source>
        <dbReference type="SAM" id="MobiDB-lite"/>
    </source>
</evidence>
<dbReference type="PANTHER" id="PTHR23319:SF4">
    <property type="entry name" value="GRAM DOMAIN CONTAINING 1B, ISOFORM E"/>
    <property type="match status" value="1"/>
</dbReference>
<evidence type="ECO:0000259" key="2">
    <source>
        <dbReference type="SMART" id="SM00568"/>
    </source>
</evidence>
<name>A0A139AD28_GONPJ</name>
<proteinExistence type="predicted"/>
<dbReference type="GO" id="GO:0032934">
    <property type="term" value="F:sterol binding"/>
    <property type="evidence" value="ECO:0007669"/>
    <property type="project" value="TreeGrafter"/>
</dbReference>
<dbReference type="GO" id="GO:0005789">
    <property type="term" value="C:endoplasmic reticulum membrane"/>
    <property type="evidence" value="ECO:0007669"/>
    <property type="project" value="TreeGrafter"/>
</dbReference>
<dbReference type="GO" id="GO:0120015">
    <property type="term" value="F:sterol transfer activity"/>
    <property type="evidence" value="ECO:0007669"/>
    <property type="project" value="TreeGrafter"/>
</dbReference>
<evidence type="ECO:0000313" key="3">
    <source>
        <dbReference type="EMBL" id="KXS14569.1"/>
    </source>
</evidence>
<dbReference type="Proteomes" id="UP000070544">
    <property type="component" value="Unassembled WGS sequence"/>
</dbReference>
<dbReference type="GO" id="GO:0140268">
    <property type="term" value="C:endoplasmic reticulum-plasma membrane contact site"/>
    <property type="evidence" value="ECO:0007669"/>
    <property type="project" value="TreeGrafter"/>
</dbReference>
<dbReference type="Pfam" id="PF02893">
    <property type="entry name" value="GRAM"/>
    <property type="match status" value="1"/>
</dbReference>
<keyword evidence="4" id="KW-1185">Reference proteome</keyword>
<gene>
    <name evidence="3" type="ORF">M427DRAFT_70568</name>
</gene>
<protein>
    <submittedName>
        <fullName evidence="3">GRAM-domain-containing protein</fullName>
    </submittedName>
</protein>
<dbReference type="PANTHER" id="PTHR23319">
    <property type="entry name" value="GRAM DOMAIN CONTAINING 1B, ISOFORM E"/>
    <property type="match status" value="1"/>
</dbReference>
<feature type="compositionally biased region" description="Acidic residues" evidence="1">
    <location>
        <begin position="199"/>
        <end position="210"/>
    </location>
</feature>
<dbReference type="InterPro" id="IPR051482">
    <property type="entry name" value="Cholesterol_transport"/>
</dbReference>
<feature type="domain" description="GRAM" evidence="2">
    <location>
        <begin position="84"/>
        <end position="153"/>
    </location>
</feature>
<dbReference type="Gene3D" id="2.30.29.30">
    <property type="entry name" value="Pleckstrin-homology domain (PH domain)/Phosphotyrosine-binding domain (PTB)"/>
    <property type="match status" value="1"/>
</dbReference>
<dbReference type="InterPro" id="IPR011993">
    <property type="entry name" value="PH-like_dom_sf"/>
</dbReference>
<evidence type="ECO:0000313" key="4">
    <source>
        <dbReference type="Proteomes" id="UP000070544"/>
    </source>
</evidence>
<dbReference type="EMBL" id="KQ965768">
    <property type="protein sequence ID" value="KXS14569.1"/>
    <property type="molecule type" value="Genomic_DNA"/>
</dbReference>
<dbReference type="CDD" id="cd13220">
    <property type="entry name" value="PH-GRAM_GRAMDC"/>
    <property type="match status" value="1"/>
</dbReference>
<dbReference type="GO" id="GO:0005886">
    <property type="term" value="C:plasma membrane"/>
    <property type="evidence" value="ECO:0007669"/>
    <property type="project" value="TreeGrafter"/>
</dbReference>
<dbReference type="InterPro" id="IPR004182">
    <property type="entry name" value="GRAM"/>
</dbReference>
<dbReference type="SMART" id="SM00568">
    <property type="entry name" value="GRAM"/>
    <property type="match status" value="1"/>
</dbReference>
<feature type="region of interest" description="Disordered" evidence="1">
    <location>
        <begin position="199"/>
        <end position="223"/>
    </location>
</feature>
<dbReference type="AlphaFoldDB" id="A0A139AD28"/>